<protein>
    <submittedName>
        <fullName evidence="3">Uncharacterized protein</fullName>
    </submittedName>
</protein>
<accession>A0A1I7ZGV0</accession>
<dbReference type="WBParaSite" id="L893_g26407.t1">
    <property type="protein sequence ID" value="L893_g26407.t1"/>
    <property type="gene ID" value="L893_g26407"/>
</dbReference>
<feature type="region of interest" description="Disordered" evidence="1">
    <location>
        <begin position="24"/>
        <end position="48"/>
    </location>
</feature>
<sequence length="72" mass="8368">MFYLQRTKIDTSITKVDRTWDRTGPSHAVTAMDPRNHMQGIDGYKKQDGRRSCLRCLGTSRNRHNDAKEDET</sequence>
<keyword evidence="2" id="KW-1185">Reference proteome</keyword>
<name>A0A1I7ZGV0_9BILA</name>
<evidence type="ECO:0000313" key="2">
    <source>
        <dbReference type="Proteomes" id="UP000095287"/>
    </source>
</evidence>
<proteinExistence type="predicted"/>
<dbReference type="AlphaFoldDB" id="A0A1I7ZGV0"/>
<dbReference type="Proteomes" id="UP000095287">
    <property type="component" value="Unplaced"/>
</dbReference>
<organism evidence="2 3">
    <name type="scientific">Steinernema glaseri</name>
    <dbReference type="NCBI Taxonomy" id="37863"/>
    <lineage>
        <taxon>Eukaryota</taxon>
        <taxon>Metazoa</taxon>
        <taxon>Ecdysozoa</taxon>
        <taxon>Nematoda</taxon>
        <taxon>Chromadorea</taxon>
        <taxon>Rhabditida</taxon>
        <taxon>Tylenchina</taxon>
        <taxon>Panagrolaimomorpha</taxon>
        <taxon>Strongyloidoidea</taxon>
        <taxon>Steinernematidae</taxon>
        <taxon>Steinernema</taxon>
    </lineage>
</organism>
<evidence type="ECO:0000256" key="1">
    <source>
        <dbReference type="SAM" id="MobiDB-lite"/>
    </source>
</evidence>
<evidence type="ECO:0000313" key="3">
    <source>
        <dbReference type="WBParaSite" id="L893_g26407.t1"/>
    </source>
</evidence>
<reference evidence="3" key="1">
    <citation type="submission" date="2016-11" db="UniProtKB">
        <authorList>
            <consortium name="WormBaseParasite"/>
        </authorList>
    </citation>
    <scope>IDENTIFICATION</scope>
</reference>